<organism evidence="7 8">
    <name type="scientific">Ureibacillus suwonensis</name>
    <dbReference type="NCBI Taxonomy" id="313007"/>
    <lineage>
        <taxon>Bacteria</taxon>
        <taxon>Bacillati</taxon>
        <taxon>Bacillota</taxon>
        <taxon>Bacilli</taxon>
        <taxon>Bacillales</taxon>
        <taxon>Caryophanaceae</taxon>
        <taxon>Ureibacillus</taxon>
    </lineage>
</organism>
<reference evidence="8" key="1">
    <citation type="journal article" date="2019" name="Int. J. Syst. Evol. Microbiol.">
        <title>The Global Catalogue of Microorganisms (GCM) 10K type strain sequencing project: providing services to taxonomists for standard genome sequencing and annotation.</title>
        <authorList>
            <consortium name="The Broad Institute Genomics Platform"/>
            <consortium name="The Broad Institute Genome Sequencing Center for Infectious Disease"/>
            <person name="Wu L."/>
            <person name="Ma J."/>
        </authorList>
    </citation>
    <scope>NUCLEOTIDE SEQUENCE [LARGE SCALE GENOMIC DNA]</scope>
    <source>
        <strain evidence="8">CCUG 56331</strain>
    </source>
</reference>
<evidence type="ECO:0000313" key="7">
    <source>
        <dbReference type="EMBL" id="MFC5540761.1"/>
    </source>
</evidence>
<feature type="transmembrane region" description="Helical" evidence="5">
    <location>
        <begin position="39"/>
        <end position="59"/>
    </location>
</feature>
<keyword evidence="3 5" id="KW-1133">Transmembrane helix</keyword>
<dbReference type="EMBL" id="JBHSNQ010000037">
    <property type="protein sequence ID" value="MFC5540761.1"/>
    <property type="molecule type" value="Genomic_DNA"/>
</dbReference>
<proteinExistence type="predicted"/>
<evidence type="ECO:0000256" key="3">
    <source>
        <dbReference type="ARBA" id="ARBA00022989"/>
    </source>
</evidence>
<evidence type="ECO:0000256" key="5">
    <source>
        <dbReference type="SAM" id="Phobius"/>
    </source>
</evidence>
<feature type="transmembrane region" description="Helical" evidence="5">
    <location>
        <begin position="71"/>
        <end position="99"/>
    </location>
</feature>
<evidence type="ECO:0000256" key="4">
    <source>
        <dbReference type="ARBA" id="ARBA00023136"/>
    </source>
</evidence>
<dbReference type="Pfam" id="PF04893">
    <property type="entry name" value="Yip1"/>
    <property type="match status" value="1"/>
</dbReference>
<keyword evidence="8" id="KW-1185">Reference proteome</keyword>
<comment type="subcellular location">
    <subcellularLocation>
        <location evidence="1">Membrane</location>
        <topology evidence="1">Multi-pass membrane protein</topology>
    </subcellularLocation>
</comment>
<gene>
    <name evidence="7" type="ORF">ACFPOH_03070</name>
</gene>
<sequence>MSENESYQQEQEQEKINPLLTIWLHPKRTARYVLEYKKFPFVISLLSIGYIGSLFSGYIDMGLYPDFPLWAIVLLTIILSPIVGIISNAFSALGVWLIGKLFSGQGTYEQIFKASSLTAWPFIVLIPIYLLWMIIDPESLFNMSDQFGAFSIIGLLFTVAVSIWSIVIMIAAIAEAHQFSNWKSFFTALIFIIILTIIFVIIGLIIGVIIMFLGIAYFF</sequence>
<evidence type="ECO:0000259" key="6">
    <source>
        <dbReference type="Pfam" id="PF04893"/>
    </source>
</evidence>
<name>A0ABW0R7L4_9BACL</name>
<dbReference type="RefSeq" id="WP_342581283.1">
    <property type="nucleotide sequence ID" value="NZ_JBHSNQ010000037.1"/>
</dbReference>
<dbReference type="Proteomes" id="UP001595978">
    <property type="component" value="Unassembled WGS sequence"/>
</dbReference>
<keyword evidence="4 5" id="KW-0472">Membrane</keyword>
<accession>A0ABW0R7L4</accession>
<evidence type="ECO:0000256" key="1">
    <source>
        <dbReference type="ARBA" id="ARBA00004141"/>
    </source>
</evidence>
<keyword evidence="2 5" id="KW-0812">Transmembrane</keyword>
<feature type="transmembrane region" description="Helical" evidence="5">
    <location>
        <begin position="147"/>
        <end position="173"/>
    </location>
</feature>
<protein>
    <submittedName>
        <fullName evidence="7">YIP1 family protein</fullName>
    </submittedName>
</protein>
<feature type="domain" description="Yip1" evidence="6">
    <location>
        <begin position="22"/>
        <end position="202"/>
    </location>
</feature>
<comment type="caution">
    <text evidence="7">The sequence shown here is derived from an EMBL/GenBank/DDBJ whole genome shotgun (WGS) entry which is preliminary data.</text>
</comment>
<evidence type="ECO:0000256" key="2">
    <source>
        <dbReference type="ARBA" id="ARBA00022692"/>
    </source>
</evidence>
<feature type="transmembrane region" description="Helical" evidence="5">
    <location>
        <begin position="185"/>
        <end position="218"/>
    </location>
</feature>
<feature type="transmembrane region" description="Helical" evidence="5">
    <location>
        <begin position="111"/>
        <end position="135"/>
    </location>
</feature>
<dbReference type="InterPro" id="IPR006977">
    <property type="entry name" value="Yip1_dom"/>
</dbReference>
<evidence type="ECO:0000313" key="8">
    <source>
        <dbReference type="Proteomes" id="UP001595978"/>
    </source>
</evidence>